<accession>A0A157ZIB5</accession>
<feature type="chain" id="PRO_5007619476" description="DUF3300 domain-containing protein" evidence="2">
    <location>
        <begin position="23"/>
        <end position="410"/>
    </location>
</feature>
<dbReference type="Pfam" id="PF11737">
    <property type="entry name" value="DUF3300"/>
    <property type="match status" value="1"/>
</dbReference>
<dbReference type="InterPro" id="IPR021728">
    <property type="entry name" value="DUF3300"/>
</dbReference>
<name>A0A157ZIB5_9BURK</name>
<dbReference type="PANTHER" id="PTHR40269">
    <property type="entry name" value="OUTER MEMBRANE PROTEIN-RELATED"/>
    <property type="match status" value="1"/>
</dbReference>
<dbReference type="PANTHER" id="PTHR40269:SF1">
    <property type="entry name" value="OUTER MEMBRANE PROTEIN"/>
    <property type="match status" value="1"/>
</dbReference>
<feature type="signal peptide" evidence="2">
    <location>
        <begin position="1"/>
        <end position="22"/>
    </location>
</feature>
<organism evidence="3 4">
    <name type="scientific">Caballeronia calidae</name>
    <dbReference type="NCBI Taxonomy" id="1777139"/>
    <lineage>
        <taxon>Bacteria</taxon>
        <taxon>Pseudomonadati</taxon>
        <taxon>Pseudomonadota</taxon>
        <taxon>Betaproteobacteria</taxon>
        <taxon>Burkholderiales</taxon>
        <taxon>Burkholderiaceae</taxon>
        <taxon>Caballeronia</taxon>
    </lineage>
</organism>
<evidence type="ECO:0008006" key="5">
    <source>
        <dbReference type="Google" id="ProtNLM"/>
    </source>
</evidence>
<evidence type="ECO:0000256" key="2">
    <source>
        <dbReference type="SAM" id="SignalP"/>
    </source>
</evidence>
<dbReference type="OrthoDB" id="197257at2"/>
<proteinExistence type="predicted"/>
<feature type="compositionally biased region" description="Low complexity" evidence="1">
    <location>
        <begin position="350"/>
        <end position="370"/>
    </location>
</feature>
<protein>
    <recommendedName>
        <fullName evidence="5">DUF3300 domain-containing protein</fullName>
    </recommendedName>
</protein>
<evidence type="ECO:0000313" key="4">
    <source>
        <dbReference type="Proteomes" id="UP000071859"/>
    </source>
</evidence>
<keyword evidence="4" id="KW-1185">Reference proteome</keyword>
<evidence type="ECO:0000256" key="1">
    <source>
        <dbReference type="SAM" id="MobiDB-lite"/>
    </source>
</evidence>
<dbReference type="RefSeq" id="WP_062602078.1">
    <property type="nucleotide sequence ID" value="NZ_FCOX02000002.1"/>
</dbReference>
<reference evidence="3" key="1">
    <citation type="submission" date="2016-01" db="EMBL/GenBank/DDBJ databases">
        <authorList>
            <person name="Peeters C."/>
        </authorList>
    </citation>
    <scope>NUCLEOTIDE SEQUENCE</scope>
    <source>
        <strain evidence="3">LMG 29321</strain>
    </source>
</reference>
<comment type="caution">
    <text evidence="3">The sequence shown here is derived from an EMBL/GenBank/DDBJ whole genome shotgun (WGS) entry which is preliminary data.</text>
</comment>
<dbReference type="Proteomes" id="UP000071859">
    <property type="component" value="Unassembled WGS sequence"/>
</dbReference>
<keyword evidence="2" id="KW-0732">Signal</keyword>
<dbReference type="EMBL" id="FCOX02000002">
    <property type="protein sequence ID" value="SAK45226.1"/>
    <property type="molecule type" value="Genomic_DNA"/>
</dbReference>
<feature type="region of interest" description="Disordered" evidence="1">
    <location>
        <begin position="250"/>
        <end position="410"/>
    </location>
</feature>
<feature type="compositionally biased region" description="Polar residues" evidence="1">
    <location>
        <begin position="257"/>
        <end position="285"/>
    </location>
</feature>
<feature type="compositionally biased region" description="Gly residues" evidence="1">
    <location>
        <begin position="371"/>
        <end position="410"/>
    </location>
</feature>
<feature type="compositionally biased region" description="Polar residues" evidence="1">
    <location>
        <begin position="321"/>
        <end position="336"/>
    </location>
</feature>
<sequence length="410" mass="42520">MRNFIGVLIVASALAFGASVQAQAPAASGEVPVAMNPADLDTLVGPIALYPDDLIAIILPASTYPVEVVQADRFLDRRKTQKDLPVNEAWQDPVKALLNYPEIVKKMSADLDWTVALGEAVVADQSAVLQAVQRFRRQTQSVGNLKTDDKQTVVVEKEVIRIVPSNPEVIYVPQYNPSTVIVSSPTPVYTYAPAPYPVYYYPYAPGAAFATGLIWGAAITAAWHGGHYETHYSGGNNTININRESNVNRTEVRNELSNRAANRSGTGTQQSSTWRSEKQPGQVSGTGARASTPRVGDAPSRAGSGSPGASGGTERAAARTPTGTQNAARAQNTGNYQGQGRGGDAFSGYGSAQAARADSARGAASRQSMSGGQGGRGFQGGGGGGFQGGGGFSGGGRGGFGGGGGRAGRR</sequence>
<dbReference type="AlphaFoldDB" id="A0A157ZIB5"/>
<evidence type="ECO:0000313" key="3">
    <source>
        <dbReference type="EMBL" id="SAK45226.1"/>
    </source>
</evidence>
<gene>
    <name evidence="3" type="ORF">AWB78_00594</name>
</gene>